<evidence type="ECO:0008006" key="2">
    <source>
        <dbReference type="Google" id="ProtNLM"/>
    </source>
</evidence>
<protein>
    <recommendedName>
        <fullName evidence="2">Alginate export domain-containing protein</fullName>
    </recommendedName>
</protein>
<evidence type="ECO:0000313" key="1">
    <source>
        <dbReference type="EMBL" id="MPM18525.1"/>
    </source>
</evidence>
<reference evidence="1" key="1">
    <citation type="submission" date="2019-08" db="EMBL/GenBank/DDBJ databases">
        <authorList>
            <person name="Kucharzyk K."/>
            <person name="Murdoch R.W."/>
            <person name="Higgins S."/>
            <person name="Loffler F."/>
        </authorList>
    </citation>
    <scope>NUCLEOTIDE SEQUENCE</scope>
</reference>
<accession>A0A644XQW5</accession>
<proteinExistence type="predicted"/>
<sequence>MMRNYFYITQTCILFVLLGNVLFAQSDNFSYQMILESKLEYNNINQNSKLNADNRMNINNLNSISQLYPVFSFKNEVKNTSTLLQVEGNIKNFNFERDSTLFAMQELYGQISFNYKHYITIGKKRLDWGSGVIWNPTNFFVQKDPMRTQNRLEGIFMFNYTSILRNGEINLYVFPDNDINDFKVAVKYNYSGSRMDASLSFLEYKKYQQFGMDVSYGGDFFTAYTEGVVKNFTKSYGIDNHGQLVTPEERNRQFYPEWVLGTSVIVNPKLTLNVEYRHRGDQLSHPEIDIYHTYLPSNRLLYDPISIGKHTFFGSLAYADLYGRWSVNLRNFYDPVSDQLVVSPLGIITKHNFQAEFSVMIYNKSFSIFNFQTQLLVSYSF</sequence>
<name>A0A644XQW5_9ZZZZ</name>
<dbReference type="EMBL" id="VSSQ01003000">
    <property type="protein sequence ID" value="MPM18525.1"/>
    <property type="molecule type" value="Genomic_DNA"/>
</dbReference>
<dbReference type="AlphaFoldDB" id="A0A644XQW5"/>
<organism evidence="1">
    <name type="scientific">bioreactor metagenome</name>
    <dbReference type="NCBI Taxonomy" id="1076179"/>
    <lineage>
        <taxon>unclassified sequences</taxon>
        <taxon>metagenomes</taxon>
        <taxon>ecological metagenomes</taxon>
    </lineage>
</organism>
<comment type="caution">
    <text evidence="1">The sequence shown here is derived from an EMBL/GenBank/DDBJ whole genome shotgun (WGS) entry which is preliminary data.</text>
</comment>
<gene>
    <name evidence="1" type="ORF">SDC9_64937</name>
</gene>